<protein>
    <submittedName>
        <fullName evidence="1">TetR/AcrR family transcriptional regulator</fullName>
    </submittedName>
</protein>
<evidence type="ECO:0000313" key="2">
    <source>
        <dbReference type="Proteomes" id="UP001380953"/>
    </source>
</evidence>
<evidence type="ECO:0000313" key="1">
    <source>
        <dbReference type="EMBL" id="MEJ8305535.1"/>
    </source>
</evidence>
<accession>A0ACC6PF01</accession>
<organism evidence="1 2">
    <name type="scientific">Saccharibacillus sacchari</name>
    <dbReference type="NCBI Taxonomy" id="456493"/>
    <lineage>
        <taxon>Bacteria</taxon>
        <taxon>Bacillati</taxon>
        <taxon>Bacillota</taxon>
        <taxon>Bacilli</taxon>
        <taxon>Bacillales</taxon>
        <taxon>Paenibacillaceae</taxon>
        <taxon>Saccharibacillus</taxon>
    </lineage>
</organism>
<keyword evidence="2" id="KW-1185">Reference proteome</keyword>
<comment type="caution">
    <text evidence="1">The sequence shown here is derived from an EMBL/GenBank/DDBJ whole genome shotgun (WGS) entry which is preliminary data.</text>
</comment>
<name>A0ACC6PF01_9BACL</name>
<sequence>MQSKKEQVKQEIETAALHVFFEQGYIQARMSDIAKRCGISTGNIYTYFVNKEELFYTVVPSALVDRLNELLVQAIRKYNERDSKQRFSEVSDPLLDLVIDELMASRQHIVILLEKSTGTLYEGYKERLIQLMIDTKQPYIKPGHKHYALNQAENDLLMRIVSASMVDMFLNVLKSDLNAESRFALLQALNVFRLSGVNGLNE</sequence>
<proteinExistence type="predicted"/>
<dbReference type="Proteomes" id="UP001380953">
    <property type="component" value="Unassembled WGS sequence"/>
</dbReference>
<reference evidence="1" key="1">
    <citation type="submission" date="2024-03" db="EMBL/GenBank/DDBJ databases">
        <title>Whole genome sequecning of epiphytes from Marcgravia umbellata leaves.</title>
        <authorList>
            <person name="Kumar G."/>
            <person name="Savka M.A."/>
        </authorList>
    </citation>
    <scope>NUCLEOTIDE SEQUENCE</scope>
    <source>
        <strain evidence="1">RIT_BL5</strain>
    </source>
</reference>
<gene>
    <name evidence="1" type="ORF">WKI47_16620</name>
</gene>
<dbReference type="EMBL" id="JBBKAR010000043">
    <property type="protein sequence ID" value="MEJ8305535.1"/>
    <property type="molecule type" value="Genomic_DNA"/>
</dbReference>